<accession>A0A1E8QAF4</accession>
<evidence type="ECO:0000256" key="1">
    <source>
        <dbReference type="ARBA" id="ARBA00022630"/>
    </source>
</evidence>
<evidence type="ECO:0000313" key="7">
    <source>
        <dbReference type="Proteomes" id="UP000178953"/>
    </source>
</evidence>
<evidence type="ECO:0000256" key="3">
    <source>
        <dbReference type="ARBA" id="ARBA00023002"/>
    </source>
</evidence>
<sequence length="379" mass="40520">MAPTISICGAGLGGLVLARVLLVNGIRAHVYESEHSAGARTQGGQLDLHEEDGQRALAMAGLTEQYLGIIHRGGGARRVYDTSGRVVVDVPDDGSLTRPETLRGDIRRILLESLPADTVHWGRKLETVTPVGAGRHELEFSDGSRVVTDVLVGADGAWSRVRAVLSSAVPVYSGMSYVDTYLVDVDERHPEVAATVGNGALYCVMPGTALLAHREAGNVVHTYAILHRPDEWFDDIDFADTASARSRIAAEFDGWSLKLRALITDGDQPLVLRRIHQLPDRHRWPPTPGVTLIGDAAHVTVPGGDGANLAMLDGAQLGEALAAHPDDVDVALRQYEDLMFPRSEAAAIAAHHTIDTIFGSGAPNGVVDLFRGVLAQQQS</sequence>
<dbReference type="GO" id="GO:0004497">
    <property type="term" value="F:monooxygenase activity"/>
    <property type="evidence" value="ECO:0007669"/>
    <property type="project" value="UniProtKB-KW"/>
</dbReference>
<keyword evidence="1" id="KW-0285">Flavoprotein</keyword>
<gene>
    <name evidence="6" type="ORF">BEL07_01280</name>
</gene>
<proteinExistence type="predicted"/>
<feature type="domain" description="FAD-binding" evidence="5">
    <location>
        <begin position="6"/>
        <end position="198"/>
    </location>
</feature>
<evidence type="ECO:0000313" key="6">
    <source>
        <dbReference type="EMBL" id="OFJ55567.1"/>
    </source>
</evidence>
<evidence type="ECO:0000259" key="5">
    <source>
        <dbReference type="Pfam" id="PF01494"/>
    </source>
</evidence>
<organism evidence="6 7">
    <name type="scientific">Mycolicibacterium grossiae</name>
    <dbReference type="NCBI Taxonomy" id="1552759"/>
    <lineage>
        <taxon>Bacteria</taxon>
        <taxon>Bacillati</taxon>
        <taxon>Actinomycetota</taxon>
        <taxon>Actinomycetes</taxon>
        <taxon>Mycobacteriales</taxon>
        <taxon>Mycobacteriaceae</taxon>
        <taxon>Mycolicibacterium</taxon>
    </lineage>
</organism>
<dbReference type="OrthoDB" id="4568714at2"/>
<dbReference type="GO" id="GO:0071949">
    <property type="term" value="F:FAD binding"/>
    <property type="evidence" value="ECO:0007669"/>
    <property type="project" value="InterPro"/>
</dbReference>
<dbReference type="RefSeq" id="WP_070351306.1">
    <property type="nucleotide sequence ID" value="NZ_CP043474.1"/>
</dbReference>
<protein>
    <submittedName>
        <fullName evidence="6">FAD-dependent oxidoreductase</fullName>
    </submittedName>
</protein>
<dbReference type="InterPro" id="IPR002938">
    <property type="entry name" value="FAD-bd"/>
</dbReference>
<dbReference type="Proteomes" id="UP000178953">
    <property type="component" value="Unassembled WGS sequence"/>
</dbReference>
<dbReference type="InterPro" id="IPR036188">
    <property type="entry name" value="FAD/NAD-bd_sf"/>
</dbReference>
<keyword evidence="2" id="KW-0274">FAD</keyword>
<dbReference type="EMBL" id="MCHX01000002">
    <property type="protein sequence ID" value="OFJ55567.1"/>
    <property type="molecule type" value="Genomic_DNA"/>
</dbReference>
<dbReference type="AlphaFoldDB" id="A0A1E8QAF4"/>
<evidence type="ECO:0000256" key="2">
    <source>
        <dbReference type="ARBA" id="ARBA00022827"/>
    </source>
</evidence>
<dbReference type="PANTHER" id="PTHR46972">
    <property type="entry name" value="MONOOXYGENASE ASQM-RELATED"/>
    <property type="match status" value="1"/>
</dbReference>
<dbReference type="Pfam" id="PF01494">
    <property type="entry name" value="FAD_binding_3"/>
    <property type="match status" value="2"/>
</dbReference>
<comment type="caution">
    <text evidence="6">The sequence shown here is derived from an EMBL/GenBank/DDBJ whole genome shotgun (WGS) entry which is preliminary data.</text>
</comment>
<name>A0A1E8QAF4_9MYCO</name>
<keyword evidence="7" id="KW-1185">Reference proteome</keyword>
<keyword evidence="4" id="KW-0503">Monooxygenase</keyword>
<keyword evidence="3" id="KW-0560">Oxidoreductase</keyword>
<evidence type="ECO:0000256" key="4">
    <source>
        <dbReference type="ARBA" id="ARBA00023033"/>
    </source>
</evidence>
<dbReference type="PANTHER" id="PTHR46972:SF1">
    <property type="entry name" value="FAD DEPENDENT OXIDOREDUCTASE DOMAIN-CONTAINING PROTEIN"/>
    <property type="match status" value="1"/>
</dbReference>
<dbReference type="SUPFAM" id="SSF51905">
    <property type="entry name" value="FAD/NAD(P)-binding domain"/>
    <property type="match status" value="1"/>
</dbReference>
<dbReference type="PRINTS" id="PR00420">
    <property type="entry name" value="RNGMNOXGNASE"/>
</dbReference>
<dbReference type="Gene3D" id="3.50.50.60">
    <property type="entry name" value="FAD/NAD(P)-binding domain"/>
    <property type="match status" value="1"/>
</dbReference>
<reference evidence="6 7" key="1">
    <citation type="submission" date="2016-09" db="EMBL/GenBank/DDBJ databases">
        <title>genome sequence of Mycobacterium sp. 739 SCH.</title>
        <authorList>
            <person name="Greninger A.L."/>
            <person name="Qin X."/>
            <person name="Jerome K."/>
            <person name="Vora S."/>
            <person name="Quinn K."/>
        </authorList>
    </citation>
    <scope>NUCLEOTIDE SEQUENCE [LARGE SCALE GENOMIC DNA]</scope>
    <source>
        <strain evidence="6 7">SCH</strain>
    </source>
</reference>
<feature type="domain" description="FAD-binding" evidence="5">
    <location>
        <begin position="290"/>
        <end position="325"/>
    </location>
</feature>